<dbReference type="PANTHER" id="PTHR47691">
    <property type="entry name" value="REGULATOR-RELATED"/>
    <property type="match status" value="1"/>
</dbReference>
<protein>
    <submittedName>
        <fullName evidence="1">Serine/threonine protein kinase</fullName>
    </submittedName>
</protein>
<proteinExistence type="predicted"/>
<dbReference type="RefSeq" id="WP_015288377.1">
    <property type="nucleotide sequence ID" value="NZ_JACEGU010000062.1"/>
</dbReference>
<sequence length="86" mass="9419">MLVDFLGQRQALVVFDNCEHLIDDVAKLTEILLRGCPRLRILATSREVVDVDGEALLHLSPLSCPALGDNTAVRTLAGYEAVQLFV</sequence>
<dbReference type="PANTHER" id="PTHR47691:SF3">
    <property type="entry name" value="HTH-TYPE TRANSCRIPTIONAL REGULATOR RV0890C-RELATED"/>
    <property type="match status" value="1"/>
</dbReference>
<gene>
    <name evidence="1" type="ORF">ABDZ14_11435</name>
</gene>
<dbReference type="EMBL" id="JBEEEP010000025">
    <property type="protein sequence ID" value="MEQ6320866.1"/>
    <property type="molecule type" value="Genomic_DNA"/>
</dbReference>
<dbReference type="Proteomes" id="UP001485476">
    <property type="component" value="Unassembled WGS sequence"/>
</dbReference>
<accession>A0ABV1MF13</accession>
<dbReference type="GeneID" id="45426796"/>
<evidence type="ECO:0000313" key="1">
    <source>
        <dbReference type="EMBL" id="MEQ6320866.1"/>
    </source>
</evidence>
<comment type="caution">
    <text evidence="1">The sequence shown here is derived from an EMBL/GenBank/DDBJ whole genome shotgun (WGS) entry which is preliminary data.</text>
</comment>
<dbReference type="GO" id="GO:0004674">
    <property type="term" value="F:protein serine/threonine kinase activity"/>
    <property type="evidence" value="ECO:0007669"/>
    <property type="project" value="UniProtKB-KW"/>
</dbReference>
<keyword evidence="1" id="KW-0808">Transferase</keyword>
<reference evidence="1 2" key="1">
    <citation type="submission" date="2024-05" db="EMBL/GenBank/DDBJ databases">
        <title>Whole genome sequences of Mycobacterium canettii strains associated with human tuberculosis in Canada.</title>
        <authorList>
            <person name="Islam M.R."/>
            <person name="Soualhine H."/>
        </authorList>
    </citation>
    <scope>NUCLEOTIDE SEQUENCE [LARGE SCALE GENOMIC DNA]</scope>
    <source>
        <strain evidence="1 2">1901080</strain>
    </source>
</reference>
<keyword evidence="1" id="KW-0418">Kinase</keyword>
<keyword evidence="1" id="KW-0723">Serine/threonine-protein kinase</keyword>
<name>A0ABV1MF13_9MYCO</name>
<organism evidence="1 2">
    <name type="scientific">Mycobacterium canetti</name>
    <dbReference type="NCBI Taxonomy" id="78331"/>
    <lineage>
        <taxon>Bacteria</taxon>
        <taxon>Bacillati</taxon>
        <taxon>Actinomycetota</taxon>
        <taxon>Actinomycetes</taxon>
        <taxon>Mycobacteriales</taxon>
        <taxon>Mycobacteriaceae</taxon>
        <taxon>Mycobacterium</taxon>
        <taxon>Mycobacterium tuberculosis complex</taxon>
    </lineage>
</organism>
<evidence type="ECO:0000313" key="2">
    <source>
        <dbReference type="Proteomes" id="UP001485476"/>
    </source>
</evidence>
<keyword evidence="2" id="KW-1185">Reference proteome</keyword>